<comment type="caution">
    <text evidence="8">The sequence shown here is derived from an EMBL/GenBank/DDBJ whole genome shotgun (WGS) entry which is preliminary data.</text>
</comment>
<accession>A0A9Q0LFA5</accession>
<proteinExistence type="inferred from homology"/>
<dbReference type="GO" id="GO:0016973">
    <property type="term" value="P:poly(A)+ mRNA export from nucleus"/>
    <property type="evidence" value="ECO:0007669"/>
    <property type="project" value="TreeGrafter"/>
</dbReference>
<dbReference type="PANTHER" id="PTHR10662:SF22">
    <property type="entry name" value="NUCLEAR RNA EXPORT FACTOR 1"/>
    <property type="match status" value="1"/>
</dbReference>
<sequence>MFTERSRSYRPSRSTGNYQRGRNSGQYFSGNRFSNGFNHRGNYQRGNFDQDPPRNRFSDGFTPRGTFTRKRNENDDNFMPNKKPYPFQKKNHYKKLEEQTISALLNNLFDMPKKFLNLSGFIKYVEEKMQQSQSQTISAKQLGWNFHYVPFAHDIFSVIQKKFPEVEVIDFSENNIKKLNGFDILTTEQFPKLTALSFARNLIEDSRQFESLSNLTNLSDLNLLENPISENRDHIQQIQRIFPNLKFFNMEEIGNSQPISFDTISLTDSSMISNEEPISIKEEFSYIEPIKDLVLNFAQNFDQNRENLKIKYQDNSAFSLQTSQEMKQTLDPNFQNNEWLNYHHNIISKDASNSILIKGTDIQKMFQIIPKTSTEIDIQNIKHYIIKSNSNEMVIVKFNGVFQFVGLNVKLFFTRIFTLVPNNGNEVILNDQLILIKTV</sequence>
<keyword evidence="9" id="KW-1185">Reference proteome</keyword>
<evidence type="ECO:0000259" key="7">
    <source>
        <dbReference type="PROSITE" id="PS50177"/>
    </source>
</evidence>
<evidence type="ECO:0000256" key="6">
    <source>
        <dbReference type="SAM" id="MobiDB-lite"/>
    </source>
</evidence>
<dbReference type="GO" id="GO:0003723">
    <property type="term" value="F:RNA binding"/>
    <property type="evidence" value="ECO:0007669"/>
    <property type="project" value="TreeGrafter"/>
</dbReference>
<dbReference type="InterPro" id="IPR002075">
    <property type="entry name" value="NTF2_dom"/>
</dbReference>
<keyword evidence="4" id="KW-0509">mRNA transport</keyword>
<feature type="domain" description="NTF2" evidence="7">
    <location>
        <begin position="289"/>
        <end position="435"/>
    </location>
</feature>
<feature type="region of interest" description="Disordered" evidence="6">
    <location>
        <begin position="1"/>
        <end position="87"/>
    </location>
</feature>
<keyword evidence="5" id="KW-0539">Nucleus</keyword>
<dbReference type="GO" id="GO:0005634">
    <property type="term" value="C:nucleus"/>
    <property type="evidence" value="ECO:0007669"/>
    <property type="project" value="UniProtKB-SubCell"/>
</dbReference>
<keyword evidence="3" id="KW-0813">Transport</keyword>
<dbReference type="AlphaFoldDB" id="A0A9Q0LFA5"/>
<dbReference type="Pfam" id="PF22602">
    <property type="entry name" value="NXF_NTF2"/>
    <property type="match status" value="1"/>
</dbReference>
<reference evidence="8" key="1">
    <citation type="submission" date="2022-10" db="EMBL/GenBank/DDBJ databases">
        <title>Novel sulphate-reducing endosymbionts in the free-living metamonad Anaeramoeba.</title>
        <authorList>
            <person name="Jerlstrom-Hultqvist J."/>
            <person name="Cepicka I."/>
            <person name="Gallot-Lavallee L."/>
            <person name="Salas-Leiva D."/>
            <person name="Curtis B.A."/>
            <person name="Zahonova K."/>
            <person name="Pipaliya S."/>
            <person name="Dacks J."/>
            <person name="Roger A.J."/>
        </authorList>
    </citation>
    <scope>NUCLEOTIDE SEQUENCE</scope>
    <source>
        <strain evidence="8">BMAN</strain>
    </source>
</reference>
<feature type="compositionally biased region" description="Polar residues" evidence="6">
    <location>
        <begin position="9"/>
        <end position="37"/>
    </location>
</feature>
<evidence type="ECO:0000313" key="8">
    <source>
        <dbReference type="EMBL" id="KAJ5071641.1"/>
    </source>
</evidence>
<evidence type="ECO:0000256" key="4">
    <source>
        <dbReference type="ARBA" id="ARBA00022816"/>
    </source>
</evidence>
<evidence type="ECO:0000256" key="3">
    <source>
        <dbReference type="ARBA" id="ARBA00022448"/>
    </source>
</evidence>
<evidence type="ECO:0000313" key="9">
    <source>
        <dbReference type="Proteomes" id="UP001149090"/>
    </source>
</evidence>
<dbReference type="Gene3D" id="3.10.450.50">
    <property type="match status" value="1"/>
</dbReference>
<comment type="similarity">
    <text evidence="2">Belongs to the NXF family.</text>
</comment>
<dbReference type="InterPro" id="IPR018222">
    <property type="entry name" value="Nuclear_transport_factor_2_euk"/>
</dbReference>
<dbReference type="SUPFAM" id="SSF54427">
    <property type="entry name" value="NTF2-like"/>
    <property type="match status" value="1"/>
</dbReference>
<dbReference type="SUPFAM" id="SSF52058">
    <property type="entry name" value="L domain-like"/>
    <property type="match status" value="1"/>
</dbReference>
<dbReference type="Proteomes" id="UP001149090">
    <property type="component" value="Unassembled WGS sequence"/>
</dbReference>
<protein>
    <submittedName>
        <fullName evidence="8">Nuclear RNA export factor 1-related</fullName>
    </submittedName>
</protein>
<gene>
    <name evidence="8" type="ORF">M0811_10050</name>
</gene>
<organism evidence="8 9">
    <name type="scientific">Anaeramoeba ignava</name>
    <name type="common">Anaerobic marine amoeba</name>
    <dbReference type="NCBI Taxonomy" id="1746090"/>
    <lineage>
        <taxon>Eukaryota</taxon>
        <taxon>Metamonada</taxon>
        <taxon>Anaeramoebidae</taxon>
        <taxon>Anaeramoeba</taxon>
    </lineage>
</organism>
<dbReference type="PANTHER" id="PTHR10662">
    <property type="entry name" value="NUCLEAR RNA EXPORT FACTOR"/>
    <property type="match status" value="1"/>
</dbReference>
<evidence type="ECO:0000256" key="2">
    <source>
        <dbReference type="ARBA" id="ARBA00009285"/>
    </source>
</evidence>
<dbReference type="InterPro" id="IPR032710">
    <property type="entry name" value="NTF2-like_dom_sf"/>
</dbReference>
<dbReference type="InterPro" id="IPR032675">
    <property type="entry name" value="LRR_dom_sf"/>
</dbReference>
<evidence type="ECO:0000256" key="5">
    <source>
        <dbReference type="ARBA" id="ARBA00023242"/>
    </source>
</evidence>
<dbReference type="PROSITE" id="PS50177">
    <property type="entry name" value="NTF2_DOMAIN"/>
    <property type="match status" value="1"/>
</dbReference>
<dbReference type="InterPro" id="IPR030217">
    <property type="entry name" value="NXF_fam"/>
</dbReference>
<dbReference type="EMBL" id="JAPDFW010000086">
    <property type="protein sequence ID" value="KAJ5071641.1"/>
    <property type="molecule type" value="Genomic_DNA"/>
</dbReference>
<name>A0A9Q0LFA5_ANAIG</name>
<comment type="subcellular location">
    <subcellularLocation>
        <location evidence="1">Nucleus</location>
    </subcellularLocation>
</comment>
<dbReference type="Gene3D" id="3.80.10.10">
    <property type="entry name" value="Ribonuclease Inhibitor"/>
    <property type="match status" value="1"/>
</dbReference>
<evidence type="ECO:0000256" key="1">
    <source>
        <dbReference type="ARBA" id="ARBA00004123"/>
    </source>
</evidence>